<feature type="domain" description="Metallo-beta-lactamase" evidence="1">
    <location>
        <begin position="16"/>
        <end position="194"/>
    </location>
</feature>
<dbReference type="InterPro" id="IPR052533">
    <property type="entry name" value="WalJ/YycJ-like"/>
</dbReference>
<dbReference type="InterPro" id="IPR036866">
    <property type="entry name" value="RibonucZ/Hydroxyglut_hydro"/>
</dbReference>
<dbReference type="Proteomes" id="UP000885986">
    <property type="component" value="Unassembled WGS sequence"/>
</dbReference>
<protein>
    <submittedName>
        <fullName evidence="2">MBL fold metallo-hydrolase</fullName>
    </submittedName>
</protein>
<dbReference type="EMBL" id="DSDS01000056">
    <property type="protein sequence ID" value="HET97583.1"/>
    <property type="molecule type" value="Genomic_DNA"/>
</dbReference>
<dbReference type="PANTHER" id="PTHR47619">
    <property type="entry name" value="METALLO-HYDROLASE YYCJ-RELATED"/>
    <property type="match status" value="1"/>
</dbReference>
<proteinExistence type="predicted"/>
<evidence type="ECO:0000313" key="2">
    <source>
        <dbReference type="EMBL" id="HET97583.1"/>
    </source>
</evidence>
<gene>
    <name evidence="2" type="ORF">ENN98_02570</name>
</gene>
<dbReference type="Pfam" id="PF12706">
    <property type="entry name" value="Lactamase_B_2"/>
    <property type="match status" value="1"/>
</dbReference>
<dbReference type="PANTHER" id="PTHR47619:SF1">
    <property type="entry name" value="EXODEOXYRIBONUCLEASE WALJ"/>
    <property type="match status" value="1"/>
</dbReference>
<name>A0A7C2TI75_9BACT</name>
<dbReference type="AlphaFoldDB" id="A0A7C2TI75"/>
<sequence length="263" mass="27555">MSEGGLRFCVLGGGSKGNATYVEAGGTRLLIDAGFSGREIEGRLAALGVDAADLTAILISHEHGDHTRGAGVLSRRHRLPVLANRATLAAAGPSLANLAAVQEFAAGTTFVCGNIQVHPFAIPHDCAEPVGFLLKAGSRLLGHCTDLGSVPRLVHHRLSDCHALVLEANHDLEMLMAGPYPPALKQRVRSRHGHLANHETGAFLAQLLGRELKQVVLSHLSETNNTPALVERAVAAALNGRPAGSLPRISIACQQKGSAMVCL</sequence>
<organism evidence="2">
    <name type="scientific">Desulfurivibrio alkaliphilus</name>
    <dbReference type="NCBI Taxonomy" id="427923"/>
    <lineage>
        <taxon>Bacteria</taxon>
        <taxon>Pseudomonadati</taxon>
        <taxon>Thermodesulfobacteriota</taxon>
        <taxon>Desulfobulbia</taxon>
        <taxon>Desulfobulbales</taxon>
        <taxon>Desulfobulbaceae</taxon>
        <taxon>Desulfurivibrio</taxon>
    </lineage>
</organism>
<dbReference type="Gene3D" id="3.60.15.10">
    <property type="entry name" value="Ribonuclease Z/Hydroxyacylglutathione hydrolase-like"/>
    <property type="match status" value="1"/>
</dbReference>
<dbReference type="SUPFAM" id="SSF56281">
    <property type="entry name" value="Metallo-hydrolase/oxidoreductase"/>
    <property type="match status" value="1"/>
</dbReference>
<dbReference type="SMART" id="SM00849">
    <property type="entry name" value="Lactamase_B"/>
    <property type="match status" value="1"/>
</dbReference>
<dbReference type="InterPro" id="IPR001279">
    <property type="entry name" value="Metallo-B-lactamas"/>
</dbReference>
<reference evidence="2" key="1">
    <citation type="journal article" date="2020" name="mSystems">
        <title>Genome- and Community-Level Interaction Insights into Carbon Utilization and Element Cycling Functions of Hydrothermarchaeota in Hydrothermal Sediment.</title>
        <authorList>
            <person name="Zhou Z."/>
            <person name="Liu Y."/>
            <person name="Xu W."/>
            <person name="Pan J."/>
            <person name="Luo Z.H."/>
            <person name="Li M."/>
        </authorList>
    </citation>
    <scope>NUCLEOTIDE SEQUENCE [LARGE SCALE GENOMIC DNA]</scope>
    <source>
        <strain evidence="2">SpSt-1224</strain>
    </source>
</reference>
<comment type="caution">
    <text evidence="2">The sequence shown here is derived from an EMBL/GenBank/DDBJ whole genome shotgun (WGS) entry which is preliminary data.</text>
</comment>
<accession>A0A7C2TI75</accession>
<evidence type="ECO:0000259" key="1">
    <source>
        <dbReference type="SMART" id="SM00849"/>
    </source>
</evidence>